<evidence type="ECO:0000313" key="3">
    <source>
        <dbReference type="Proteomes" id="UP000199663"/>
    </source>
</evidence>
<dbReference type="InterPro" id="IPR033455">
    <property type="entry name" value="AbiEi_3_N"/>
</dbReference>
<evidence type="ECO:0000313" key="2">
    <source>
        <dbReference type="EMBL" id="SDZ59065.1"/>
    </source>
</evidence>
<dbReference type="Pfam" id="PF17194">
    <property type="entry name" value="AbiEi_3_N"/>
    <property type="match status" value="1"/>
</dbReference>
<dbReference type="Pfam" id="PF11459">
    <property type="entry name" value="AbiEi_3"/>
    <property type="match status" value="1"/>
</dbReference>
<dbReference type="InterPro" id="IPR021561">
    <property type="entry name" value="AbiEi_3"/>
</dbReference>
<gene>
    <name evidence="2" type="ORF">SAMN05444412_1391</name>
</gene>
<organism evidence="2 3">
    <name type="scientific">Rhodonellum ikkaensis</name>
    <dbReference type="NCBI Taxonomy" id="336829"/>
    <lineage>
        <taxon>Bacteria</taxon>
        <taxon>Pseudomonadati</taxon>
        <taxon>Bacteroidota</taxon>
        <taxon>Cytophagia</taxon>
        <taxon>Cytophagales</taxon>
        <taxon>Cytophagaceae</taxon>
        <taxon>Rhodonellum</taxon>
    </lineage>
</organism>
<reference evidence="2 3" key="1">
    <citation type="submission" date="2016-10" db="EMBL/GenBank/DDBJ databases">
        <authorList>
            <person name="Varghese N."/>
            <person name="Submissions S."/>
        </authorList>
    </citation>
    <scope>NUCLEOTIDE SEQUENCE [LARGE SCALE GENOMIC DNA]</scope>
    <source>
        <strain evidence="2 3">DSM 17997</strain>
    </source>
</reference>
<keyword evidence="3" id="KW-1185">Reference proteome</keyword>
<name>A0A1H3UB77_9BACT</name>
<comment type="caution">
    <text evidence="2">The sequence shown here is derived from an EMBL/GenBank/DDBJ whole genome shotgun (WGS) entry which is preliminary data.</text>
</comment>
<sequence>MDSLYKFHFRYFRYPNPSNYKQFFVLVYKIQYIGTMSNNITSKINQLLTSQASGIVFISSWLSDQGYSLDLQKRYRKSHWFQSIGTGAMIRAGDKVGYEGAVYALQNQANSHTHPAGRTALSMLGKGHYLELGTSKVFLFSTAKEQLPTWFKQYDWGVQIAYHASNFLPPNTGLIDFEIKNFKIKVSGPARAMFECLYLVPKEHSLMECFELMEGLNNLRPNAVQELLEQCGSVKVKRLFLYLAEKAGHSWFPYIKLDEVDLGTGKRSFVKNGMYIPKYQITVPRELKEYGTTKL</sequence>
<dbReference type="Proteomes" id="UP000199663">
    <property type="component" value="Unassembled WGS sequence"/>
</dbReference>
<evidence type="ECO:0000259" key="1">
    <source>
        <dbReference type="Pfam" id="PF17194"/>
    </source>
</evidence>
<dbReference type="EMBL" id="FNQC01000039">
    <property type="protein sequence ID" value="SDZ59065.1"/>
    <property type="molecule type" value="Genomic_DNA"/>
</dbReference>
<feature type="domain" description="Transcriptional regulator AbiEi antitoxin N-terminal" evidence="1">
    <location>
        <begin position="42"/>
        <end position="132"/>
    </location>
</feature>
<accession>A0A1H3UB77</accession>
<proteinExistence type="predicted"/>
<protein>
    <submittedName>
        <fullName evidence="2">Transcriptional regulator with AbiEi antitoxin N-terminal domain</fullName>
    </submittedName>
</protein>